<organism evidence="2">
    <name type="scientific">bacterium 19PA01SH03</name>
    <dbReference type="NCBI Taxonomy" id="2920705"/>
    <lineage>
        <taxon>Bacteria</taxon>
    </lineage>
</organism>
<evidence type="ECO:0000313" key="2">
    <source>
        <dbReference type="EMBL" id="XAG21517.1"/>
    </source>
</evidence>
<feature type="region of interest" description="Disordered" evidence="1">
    <location>
        <begin position="75"/>
        <end position="98"/>
    </location>
</feature>
<protein>
    <submittedName>
        <fullName evidence="2">Uncharacterized protein</fullName>
    </submittedName>
</protein>
<dbReference type="AlphaFoldDB" id="A0AAU6SNH8"/>
<sequence length="98" mass="11819">MDFLLEKMTFNDYFPHAKRLRKTFNQNLARMCAIFTQEQRSSSAHDITVLGMRRRFVVKHFDYTQVIRDCLGKYTPSMKGKWKHEQRSPYSPRSDQRL</sequence>
<name>A0AAU6SNH8_UNCXX</name>
<feature type="compositionally biased region" description="Polar residues" evidence="1">
    <location>
        <begin position="88"/>
        <end position="98"/>
    </location>
</feature>
<evidence type="ECO:0000256" key="1">
    <source>
        <dbReference type="SAM" id="MobiDB-lite"/>
    </source>
</evidence>
<gene>
    <name evidence="2" type="ORF">MRN70_01230</name>
</gene>
<accession>A0AAU6SNH8</accession>
<proteinExistence type="predicted"/>
<reference evidence="2" key="1">
    <citation type="submission" date="2022-03" db="EMBL/GenBank/DDBJ databases">
        <title>Sea Food Isolates.</title>
        <authorList>
            <person name="Li c."/>
        </authorList>
    </citation>
    <scope>NUCLEOTIDE SEQUENCE</scope>
    <source>
        <strain evidence="2">19PA01SH03</strain>
    </source>
</reference>
<dbReference type="EMBL" id="CP095338">
    <property type="protein sequence ID" value="XAG21517.1"/>
    <property type="molecule type" value="Genomic_DNA"/>
</dbReference>